<dbReference type="RefSeq" id="WP_378266431.1">
    <property type="nucleotide sequence ID" value="NZ_JBHUKR010000007.1"/>
</dbReference>
<name>A0ABW5FVJ3_9PSEU</name>
<accession>A0ABW5FVJ3</accession>
<reference evidence="4" key="1">
    <citation type="journal article" date="2019" name="Int. J. Syst. Evol. Microbiol.">
        <title>The Global Catalogue of Microorganisms (GCM) 10K type strain sequencing project: providing services to taxonomists for standard genome sequencing and annotation.</title>
        <authorList>
            <consortium name="The Broad Institute Genomics Platform"/>
            <consortium name="The Broad Institute Genome Sequencing Center for Infectious Disease"/>
            <person name="Wu L."/>
            <person name="Ma J."/>
        </authorList>
    </citation>
    <scope>NUCLEOTIDE SEQUENCE [LARGE SCALE GENOMIC DNA]</scope>
    <source>
        <strain evidence="4">CGMCC 4.7645</strain>
    </source>
</reference>
<protein>
    <submittedName>
        <fullName evidence="3">DUF3631 domain-containing protein</fullName>
    </submittedName>
</protein>
<comment type="caution">
    <text evidence="3">The sequence shown here is derived from an EMBL/GenBank/DDBJ whole genome shotgun (WGS) entry which is preliminary data.</text>
</comment>
<feature type="compositionally biased region" description="Polar residues" evidence="1">
    <location>
        <begin position="536"/>
        <end position="546"/>
    </location>
</feature>
<feature type="domain" description="DUF3631" evidence="2">
    <location>
        <begin position="260"/>
        <end position="444"/>
    </location>
</feature>
<dbReference type="Pfam" id="PF12307">
    <property type="entry name" value="DUF3631"/>
    <property type="match status" value="1"/>
</dbReference>
<dbReference type="InterPro" id="IPR022081">
    <property type="entry name" value="DUF3631"/>
</dbReference>
<evidence type="ECO:0000259" key="2">
    <source>
        <dbReference type="Pfam" id="PF12307"/>
    </source>
</evidence>
<feature type="compositionally biased region" description="Low complexity" evidence="1">
    <location>
        <begin position="506"/>
        <end position="520"/>
    </location>
</feature>
<dbReference type="Proteomes" id="UP001597417">
    <property type="component" value="Unassembled WGS sequence"/>
</dbReference>
<keyword evidence="4" id="KW-1185">Reference proteome</keyword>
<proteinExistence type="predicted"/>
<evidence type="ECO:0000313" key="3">
    <source>
        <dbReference type="EMBL" id="MFD2418497.1"/>
    </source>
</evidence>
<feature type="region of interest" description="Disordered" evidence="1">
    <location>
        <begin position="442"/>
        <end position="546"/>
    </location>
</feature>
<evidence type="ECO:0000313" key="4">
    <source>
        <dbReference type="Proteomes" id="UP001597417"/>
    </source>
</evidence>
<organism evidence="3 4">
    <name type="scientific">Amycolatopsis pigmentata</name>
    <dbReference type="NCBI Taxonomy" id="450801"/>
    <lineage>
        <taxon>Bacteria</taxon>
        <taxon>Bacillati</taxon>
        <taxon>Actinomycetota</taxon>
        <taxon>Actinomycetes</taxon>
        <taxon>Pseudonocardiales</taxon>
        <taxon>Pseudonocardiaceae</taxon>
        <taxon>Amycolatopsis</taxon>
    </lineage>
</organism>
<feature type="compositionally biased region" description="Low complexity" evidence="1">
    <location>
        <begin position="450"/>
        <end position="460"/>
    </location>
</feature>
<dbReference type="EMBL" id="JBHUKR010000007">
    <property type="protein sequence ID" value="MFD2418497.1"/>
    <property type="molecule type" value="Genomic_DNA"/>
</dbReference>
<gene>
    <name evidence="3" type="ORF">ACFSXZ_19415</name>
</gene>
<sequence>MADITDAVAAIDTAIGDDPRHACLQCGRSLAESPSEDFCTENCQTLWHTTKAATETAEDRGSGPNRDLPETAPVVPLTWLGPAPDGAFLKSGNEVLDAVVGFVSRFSAFPTEHCAPTLALWYAHSHIADRLYVTPRLILDSAEPGSGKTRVLEVAQYLVAKPEMTISITAAAIFRMLVEGPITLLFDEIDAVFNPKTGGNNEDLRALLNAGYKRTATVARCVGDAKSMNVTRFPVYAPVALAGIAGGMPDTITTRAITIHMRKRRYDETVEEFIEEDVEREAAPLRGDLETWTHRVADEVARARPARPDGVRDRAAEIWRPLLALADAAGGHWPDTARKACRYFVVEAGPQTMSTGVRLLADLRQIFTAHGTDRMVTAELIRELHGIEDGPWTDLQGKPLDSRRLAKELDRYSVRPKDVKINGKTLKGYRIDGDGGLADAWSRYLPPPDSAATSATTATPQVNATTDAESPARPSATTATPDPHPVAEVADGRATRNPPEPPLTSTVAEVAAVADQTAATRHPQGNPGPLAPENGAPTSSVPVRRS</sequence>
<evidence type="ECO:0000256" key="1">
    <source>
        <dbReference type="SAM" id="MobiDB-lite"/>
    </source>
</evidence>